<dbReference type="AlphaFoldDB" id="A0A9D1UUY8"/>
<feature type="domain" description="Phospholipid/glycerol acyltransferase" evidence="3">
    <location>
        <begin position="58"/>
        <end position="181"/>
    </location>
</feature>
<feature type="region of interest" description="Disordered" evidence="1">
    <location>
        <begin position="1"/>
        <end position="20"/>
    </location>
</feature>
<reference evidence="4" key="1">
    <citation type="journal article" date="2021" name="PeerJ">
        <title>Extensive microbial diversity within the chicken gut microbiome revealed by metagenomics and culture.</title>
        <authorList>
            <person name="Gilroy R."/>
            <person name="Ravi A."/>
            <person name="Getino M."/>
            <person name="Pursley I."/>
            <person name="Horton D.L."/>
            <person name="Alikhan N.F."/>
            <person name="Baker D."/>
            <person name="Gharbi K."/>
            <person name="Hall N."/>
            <person name="Watson M."/>
            <person name="Adriaenssens E.M."/>
            <person name="Foster-Nyarko E."/>
            <person name="Jarju S."/>
            <person name="Secka A."/>
            <person name="Antonio M."/>
            <person name="Oren A."/>
            <person name="Chaudhuri R.R."/>
            <person name="La Ragione R."/>
            <person name="Hildebrand F."/>
            <person name="Pallen M.J."/>
        </authorList>
    </citation>
    <scope>NUCLEOTIDE SEQUENCE</scope>
    <source>
        <strain evidence="4">ChiHejej3B27-3195</strain>
    </source>
</reference>
<sequence length="398" mass="43188">MRTARGLGQTGTAPRPARPPRRVRLGAWHRGVLFLMRRAYFGSVRVSGAPEPARVRPRIVLASHRNGALDGAVVQAAFPWAQFLVSMQLMRGPLRLLVTGIPVIRQRDVERYRMDRSTVTDPVSASIDHIVAGGDLVIFPEGTSEWGHAPGTYHRGAAMIWCRLQQAGVEVDVIPLGLMYSAPERFCSLADMWRGSALELPGPGDDEDSEWERRVHEAMMRNLDAVSVHCPDPETFDRVQRRATERARAGESFAAAFLEEQDQARRRARDSGPEPEHEPARRGLGAGAHSWPRRIGLALHWLLAPVLLAAWSAGRAADARNTVSFFRVLGGTSGVLVWVPLLAAGLGGAAATGAGPAASTIVCAGLACAVLGGVILRARRWQPDTAPLTDRTADPPHR</sequence>
<name>A0A9D1UUY8_9MICC</name>
<feature type="compositionally biased region" description="Basic and acidic residues" evidence="1">
    <location>
        <begin position="264"/>
        <end position="281"/>
    </location>
</feature>
<dbReference type="SUPFAM" id="SSF69593">
    <property type="entry name" value="Glycerol-3-phosphate (1)-acyltransferase"/>
    <property type="match status" value="1"/>
</dbReference>
<organism evidence="4 5">
    <name type="scientific">Candidatus Nesterenkonia stercoripullorum</name>
    <dbReference type="NCBI Taxonomy" id="2838701"/>
    <lineage>
        <taxon>Bacteria</taxon>
        <taxon>Bacillati</taxon>
        <taxon>Actinomycetota</taxon>
        <taxon>Actinomycetes</taxon>
        <taxon>Micrococcales</taxon>
        <taxon>Micrococcaceae</taxon>
        <taxon>Nesterenkonia</taxon>
    </lineage>
</organism>
<keyword evidence="2" id="KW-0472">Membrane</keyword>
<dbReference type="GO" id="GO:0016746">
    <property type="term" value="F:acyltransferase activity"/>
    <property type="evidence" value="ECO:0007669"/>
    <property type="project" value="InterPro"/>
</dbReference>
<feature type="region of interest" description="Disordered" evidence="1">
    <location>
        <begin position="264"/>
        <end position="287"/>
    </location>
</feature>
<evidence type="ECO:0000256" key="2">
    <source>
        <dbReference type="SAM" id="Phobius"/>
    </source>
</evidence>
<dbReference type="EMBL" id="DXGD01000454">
    <property type="protein sequence ID" value="HIX00900.1"/>
    <property type="molecule type" value="Genomic_DNA"/>
</dbReference>
<keyword evidence="2" id="KW-0812">Transmembrane</keyword>
<feature type="transmembrane region" description="Helical" evidence="2">
    <location>
        <begin position="325"/>
        <end position="351"/>
    </location>
</feature>
<comment type="caution">
    <text evidence="4">The sequence shown here is derived from an EMBL/GenBank/DDBJ whole genome shotgun (WGS) entry which is preliminary data.</text>
</comment>
<evidence type="ECO:0000313" key="4">
    <source>
        <dbReference type="EMBL" id="HIX00900.1"/>
    </source>
</evidence>
<dbReference type="Proteomes" id="UP000824151">
    <property type="component" value="Unassembled WGS sequence"/>
</dbReference>
<accession>A0A9D1UUY8</accession>
<dbReference type="SMART" id="SM00563">
    <property type="entry name" value="PlsC"/>
    <property type="match status" value="1"/>
</dbReference>
<dbReference type="InterPro" id="IPR002123">
    <property type="entry name" value="Plipid/glycerol_acylTrfase"/>
</dbReference>
<keyword evidence="2" id="KW-1133">Transmembrane helix</keyword>
<evidence type="ECO:0000256" key="1">
    <source>
        <dbReference type="SAM" id="MobiDB-lite"/>
    </source>
</evidence>
<protein>
    <recommendedName>
        <fullName evidence="3">Phospholipid/glycerol acyltransferase domain-containing protein</fullName>
    </recommendedName>
</protein>
<feature type="transmembrane region" description="Helical" evidence="2">
    <location>
        <begin position="295"/>
        <end position="313"/>
    </location>
</feature>
<evidence type="ECO:0000313" key="5">
    <source>
        <dbReference type="Proteomes" id="UP000824151"/>
    </source>
</evidence>
<proteinExistence type="predicted"/>
<gene>
    <name evidence="4" type="ORF">H9871_12250</name>
</gene>
<feature type="transmembrane region" description="Helical" evidence="2">
    <location>
        <begin position="357"/>
        <end position="376"/>
    </location>
</feature>
<reference evidence="4" key="2">
    <citation type="submission" date="2021-04" db="EMBL/GenBank/DDBJ databases">
        <authorList>
            <person name="Gilroy R."/>
        </authorList>
    </citation>
    <scope>NUCLEOTIDE SEQUENCE</scope>
    <source>
        <strain evidence="4">ChiHejej3B27-3195</strain>
    </source>
</reference>
<evidence type="ECO:0000259" key="3">
    <source>
        <dbReference type="SMART" id="SM00563"/>
    </source>
</evidence>